<gene>
    <name evidence="3" type="ORF">F1325_15585</name>
</gene>
<dbReference type="RefSeq" id="WP_160230686.1">
    <property type="nucleotide sequence ID" value="NZ_CP043925.1"/>
</dbReference>
<dbReference type="InterPro" id="IPR036937">
    <property type="entry name" value="Adhesion_dom_fimbrial_sf"/>
</dbReference>
<evidence type="ECO:0000313" key="3">
    <source>
        <dbReference type="EMBL" id="QHN11790.1"/>
    </source>
</evidence>
<feature type="signal peptide" evidence="1">
    <location>
        <begin position="1"/>
        <end position="23"/>
    </location>
</feature>
<feature type="chain" id="PRO_5026199329" evidence="1">
    <location>
        <begin position="24"/>
        <end position="178"/>
    </location>
</feature>
<evidence type="ECO:0000256" key="1">
    <source>
        <dbReference type="SAM" id="SignalP"/>
    </source>
</evidence>
<dbReference type="Proteomes" id="UP000464700">
    <property type="component" value="Chromosome"/>
</dbReference>
<reference evidence="3 4" key="1">
    <citation type="submission" date="2019-09" db="EMBL/GenBank/DDBJ databases">
        <title>Emergence of a chromosome-mediated tetracycline resistance gene in Proteus strain.</title>
        <authorList>
            <person name="He D."/>
            <person name="Wang L."/>
        </authorList>
    </citation>
    <scope>NUCLEOTIDE SEQUENCE [LARGE SCALE GENOMIC DNA]</scope>
    <source>
        <strain evidence="3 4">T60</strain>
    </source>
</reference>
<protein>
    <submittedName>
        <fullName evidence="3">Type 1 fimbrial protein</fullName>
    </submittedName>
</protein>
<organism evidence="3 4">
    <name type="scientific">Proteus columbae</name>
    <dbReference type="NCBI Taxonomy" id="1987580"/>
    <lineage>
        <taxon>Bacteria</taxon>
        <taxon>Pseudomonadati</taxon>
        <taxon>Pseudomonadota</taxon>
        <taxon>Gammaproteobacteria</taxon>
        <taxon>Enterobacterales</taxon>
        <taxon>Morganellaceae</taxon>
        <taxon>Proteus</taxon>
    </lineage>
</organism>
<evidence type="ECO:0000313" key="4">
    <source>
        <dbReference type="Proteomes" id="UP000464700"/>
    </source>
</evidence>
<dbReference type="InterPro" id="IPR050263">
    <property type="entry name" value="Bact_Fimbrial_Adh_Pro"/>
</dbReference>
<dbReference type="Gene3D" id="2.60.40.1090">
    <property type="entry name" value="Fimbrial-type adhesion domain"/>
    <property type="match status" value="1"/>
</dbReference>
<sequence>MNKSMLSGCIIGGCLLFSSSVFAAENLNIFGSLIIAPCKVLPEHSQVDVVFDEIRLDDIYKSYFEFEKKDFKITLSECDISIAKQVKIKFEGATHNELAGLLALDDNANNPDLGIKITTKEGVPIKLGDYTSLYNIPNNGIFELNFIAYLQATAKAIADKSIKPGHFSATAVFSLKYE</sequence>
<feature type="domain" description="Fimbrial-type adhesion" evidence="2">
    <location>
        <begin position="33"/>
        <end position="177"/>
    </location>
</feature>
<dbReference type="InterPro" id="IPR000259">
    <property type="entry name" value="Adhesion_dom_fimbrial"/>
</dbReference>
<dbReference type="PANTHER" id="PTHR33420:SF9">
    <property type="entry name" value="MINOR FIMBRIAL SUBUNIT"/>
    <property type="match status" value="1"/>
</dbReference>
<dbReference type="AlphaFoldDB" id="A0A6I7DEB1"/>
<proteinExistence type="predicted"/>
<dbReference type="GO" id="GO:0043709">
    <property type="term" value="P:cell adhesion involved in single-species biofilm formation"/>
    <property type="evidence" value="ECO:0007669"/>
    <property type="project" value="TreeGrafter"/>
</dbReference>
<dbReference type="InterPro" id="IPR008966">
    <property type="entry name" value="Adhesion_dom_sf"/>
</dbReference>
<dbReference type="EMBL" id="CP043925">
    <property type="protein sequence ID" value="QHN11790.1"/>
    <property type="molecule type" value="Genomic_DNA"/>
</dbReference>
<keyword evidence="4" id="KW-1185">Reference proteome</keyword>
<name>A0A6I7DEB1_9GAMM</name>
<dbReference type="GO" id="GO:0009289">
    <property type="term" value="C:pilus"/>
    <property type="evidence" value="ECO:0007669"/>
    <property type="project" value="InterPro"/>
</dbReference>
<dbReference type="Pfam" id="PF00419">
    <property type="entry name" value="Fimbrial"/>
    <property type="match status" value="1"/>
</dbReference>
<accession>A0A6I7DEB1</accession>
<dbReference type="PANTHER" id="PTHR33420">
    <property type="entry name" value="FIMBRIAL SUBUNIT ELFA-RELATED"/>
    <property type="match status" value="1"/>
</dbReference>
<dbReference type="SUPFAM" id="SSF49401">
    <property type="entry name" value="Bacterial adhesins"/>
    <property type="match status" value="1"/>
</dbReference>
<dbReference type="KEGG" id="pcol:F1325_15585"/>
<keyword evidence="1" id="KW-0732">Signal</keyword>
<evidence type="ECO:0000259" key="2">
    <source>
        <dbReference type="Pfam" id="PF00419"/>
    </source>
</evidence>